<proteinExistence type="predicted"/>
<evidence type="ECO:0000256" key="1">
    <source>
        <dbReference type="SAM" id="MobiDB-lite"/>
    </source>
</evidence>
<feature type="region of interest" description="Disordered" evidence="1">
    <location>
        <begin position="126"/>
        <end position="145"/>
    </location>
</feature>
<accession>Q5VQM4</accession>
<dbReference type="Proteomes" id="UP000817658">
    <property type="component" value="Chromosome 1"/>
</dbReference>
<feature type="region of interest" description="Disordered" evidence="1">
    <location>
        <begin position="1"/>
        <end position="68"/>
    </location>
</feature>
<gene>
    <name evidence="2" type="primary">P0583G08.15</name>
</gene>
<evidence type="ECO:0000313" key="2">
    <source>
        <dbReference type="EMBL" id="BAD68252.1"/>
    </source>
</evidence>
<dbReference type="AlphaFoldDB" id="Q5VQM4"/>
<organism evidence="2">
    <name type="scientific">Oryza sativa subsp. japonica</name>
    <name type="common">Rice</name>
    <dbReference type="NCBI Taxonomy" id="39947"/>
    <lineage>
        <taxon>Eukaryota</taxon>
        <taxon>Viridiplantae</taxon>
        <taxon>Streptophyta</taxon>
        <taxon>Embryophyta</taxon>
        <taxon>Tracheophyta</taxon>
        <taxon>Spermatophyta</taxon>
        <taxon>Magnoliopsida</taxon>
        <taxon>Liliopsida</taxon>
        <taxon>Poales</taxon>
        <taxon>Poaceae</taxon>
        <taxon>BOP clade</taxon>
        <taxon>Oryzoideae</taxon>
        <taxon>Oryzeae</taxon>
        <taxon>Oryzinae</taxon>
        <taxon>Oryza</taxon>
        <taxon>Oryza sativa</taxon>
    </lineage>
</organism>
<feature type="compositionally biased region" description="Pro residues" evidence="1">
    <location>
        <begin position="48"/>
        <end position="62"/>
    </location>
</feature>
<sequence>MGWPLERNIPLRSGTKRSAKIGRTNPSHFDGENGVSSRSLPLGSVVVPPQPPIPPPPAPSPGATPSSSACFLHIRDRRRHIRDRRLLVRVQPLPPRPASSAIASATDRRRSSVPRLASATRLHLSSARADEFLRPHSHHSLQASR</sequence>
<dbReference type="EMBL" id="AP003282">
    <property type="protein sequence ID" value="BAD68252.1"/>
    <property type="molecule type" value="Genomic_DNA"/>
</dbReference>
<reference evidence="2" key="1">
    <citation type="journal article" date="2002" name="Nature">
        <title>The genome sequence and structure of rice chromosome 1.</title>
        <authorList>
            <person name="Sasaki T."/>
            <person name="Matsumoto T."/>
            <person name="Yamamoto K."/>
            <person name="Sakata K."/>
            <person name="Baba T."/>
            <person name="Katayose Y."/>
            <person name="Wu J."/>
            <person name="Niimura Y."/>
            <person name="Cheng Z."/>
            <person name="Nagamura Y."/>
            <person name="Antonio B.A."/>
            <person name="Kanamori H."/>
            <person name="Hosokawa S."/>
            <person name="Masukawa M."/>
            <person name="Arikawa K."/>
            <person name="Chiden Y."/>
            <person name="Hayashi M."/>
            <person name="Okamoto M."/>
            <person name="Ando T."/>
            <person name="Aoki H."/>
            <person name="Arita K."/>
            <person name="Hamada M."/>
            <person name="Harada C."/>
            <person name="Hijishita S."/>
            <person name="Honda M."/>
            <person name="Ichikawa Y."/>
            <person name="Idonuma A."/>
            <person name="Iijima M."/>
            <person name="Ikeda M."/>
            <person name="Ikeno M."/>
            <person name="Itoh S."/>
            <person name="Itoh T."/>
            <person name="Itoh Y."/>
            <person name="Itoh Y."/>
            <person name="Iwabuchi A."/>
            <person name="Kamiya K."/>
            <person name="Karasawa W."/>
            <person name="Katagiri S."/>
            <person name="Kikuta A."/>
            <person name="Kobayashi N."/>
            <person name="Kono I."/>
            <person name="Machita K."/>
            <person name="Maehara T."/>
            <person name="Mizuno H."/>
            <person name="Mizubayashi T."/>
            <person name="Mukai Y."/>
            <person name="Nagasaki H."/>
            <person name="Nakashima M."/>
            <person name="Nakama Y."/>
            <person name="Nakamichi Y."/>
            <person name="Nakamura M."/>
            <person name="Namiki N."/>
            <person name="Negishi M."/>
            <person name="Ohta I."/>
            <person name="Ono N."/>
            <person name="Saji S."/>
            <person name="Sakai K."/>
            <person name="Shibata M."/>
            <person name="Shimokawa T."/>
            <person name="Shomura A."/>
            <person name="Song J."/>
            <person name="Takazaki Y."/>
            <person name="Terasawa K."/>
            <person name="Tsuji K."/>
            <person name="Waki K."/>
            <person name="Yamagata H."/>
            <person name="Yamane H."/>
            <person name="Yoshiki S."/>
            <person name="Yoshihara R."/>
            <person name="Yukawa K."/>
            <person name="Zhong H."/>
            <person name="Iwama H."/>
            <person name="Endo T."/>
            <person name="Ito H."/>
            <person name="Hahn J.H."/>
            <person name="Kim H.I."/>
            <person name="Eun M.Y."/>
            <person name="Yano M."/>
            <person name="Jiang J."/>
            <person name="Gojobori T."/>
        </authorList>
    </citation>
    <scope>NUCLEOTIDE SEQUENCE [LARGE SCALE GENOMIC DNA]</scope>
</reference>
<protein>
    <submittedName>
        <fullName evidence="2">Uncharacterized protein</fullName>
    </submittedName>
</protein>
<feature type="region of interest" description="Disordered" evidence="1">
    <location>
        <begin position="90"/>
        <end position="117"/>
    </location>
</feature>
<name>Q5VQM4_ORYSJ</name>